<gene>
    <name evidence="1" type="ORF">UFOVP460_20</name>
</gene>
<dbReference type="EMBL" id="LR796434">
    <property type="protein sequence ID" value="CAB4144161.1"/>
    <property type="molecule type" value="Genomic_DNA"/>
</dbReference>
<reference evidence="1" key="1">
    <citation type="submission" date="2020-04" db="EMBL/GenBank/DDBJ databases">
        <authorList>
            <person name="Chiriac C."/>
            <person name="Salcher M."/>
            <person name="Ghai R."/>
            <person name="Kavagutti S V."/>
        </authorList>
    </citation>
    <scope>NUCLEOTIDE SEQUENCE</scope>
</reference>
<accession>A0A6J5MDA4</accession>
<proteinExistence type="predicted"/>
<sequence>MNNKDLQALEKLFGKAVVEKPEKGFYTRREIQKMWNSSEPIISRKLSAALKNGLVEMRMYRVKSGMVTRPVPHYRVK</sequence>
<organism evidence="1">
    <name type="scientific">uncultured Caudovirales phage</name>
    <dbReference type="NCBI Taxonomy" id="2100421"/>
    <lineage>
        <taxon>Viruses</taxon>
        <taxon>Duplodnaviria</taxon>
        <taxon>Heunggongvirae</taxon>
        <taxon>Uroviricota</taxon>
        <taxon>Caudoviricetes</taxon>
        <taxon>Peduoviridae</taxon>
        <taxon>Maltschvirus</taxon>
        <taxon>Maltschvirus maltsch</taxon>
    </lineage>
</organism>
<protein>
    <submittedName>
        <fullName evidence="1">Uncharacterized protein</fullName>
    </submittedName>
</protein>
<evidence type="ECO:0000313" key="1">
    <source>
        <dbReference type="EMBL" id="CAB4144161.1"/>
    </source>
</evidence>
<name>A0A6J5MDA4_9CAUD</name>